<dbReference type="Proteomes" id="UP001195660">
    <property type="component" value="Unassembled WGS sequence"/>
</dbReference>
<keyword evidence="6" id="KW-0479">Metal-binding</keyword>
<sequence>MFARITSSFFAALTAFSVVTSPAVLAAPNNQAILWKVEKENTPHSWLLATIPATTAQLAEFNPSTQKALSEAKYIGTEFHNDINSVVEMAQNMLDDKPSLEQKIGKDAFAKLVPLLEARGYPSSVTAKLKPWAAIMMLLSPRPAKEIIPMDDRLLKYTMENSRKYFAVETVEQQLAPYKAIPADKQIPVLNALIKNESKLEQNFSKIIAAYQQQDLEKVKQLLQDETIAMEPKEREWYKQWRLQTISQRNKVIVERLKIPFEKGDSFVGIGAAQLPGKDGLLAQLRAAGYRVSPVTKASK</sequence>
<dbReference type="Pfam" id="PF01963">
    <property type="entry name" value="TraB_PrgY_gumN"/>
    <property type="match status" value="1"/>
</dbReference>
<feature type="signal peptide" evidence="13">
    <location>
        <begin position="1"/>
        <end position="26"/>
    </location>
</feature>
<keyword evidence="5" id="KW-0812">Transmembrane</keyword>
<evidence type="ECO:0000313" key="14">
    <source>
        <dbReference type="EMBL" id="MBM5571429.1"/>
    </source>
</evidence>
<evidence type="ECO:0000256" key="4">
    <source>
        <dbReference type="ARBA" id="ARBA00022670"/>
    </source>
</evidence>
<evidence type="ECO:0008006" key="16">
    <source>
        <dbReference type="Google" id="ProtNLM"/>
    </source>
</evidence>
<gene>
    <name evidence="14" type="ORF">GM173_07530</name>
</gene>
<keyword evidence="15" id="KW-1185">Reference proteome</keyword>
<evidence type="ECO:0000256" key="10">
    <source>
        <dbReference type="ARBA" id="ARBA00023049"/>
    </source>
</evidence>
<keyword evidence="7 13" id="KW-0732">Signal</keyword>
<dbReference type="InterPro" id="IPR040230">
    <property type="entry name" value="TIKI1/2-like"/>
</dbReference>
<keyword evidence="10" id="KW-0482">Metalloprotease</keyword>
<evidence type="ECO:0000256" key="1">
    <source>
        <dbReference type="ARBA" id="ARBA00001936"/>
    </source>
</evidence>
<keyword evidence="4" id="KW-0645">Protease</keyword>
<evidence type="ECO:0000256" key="3">
    <source>
        <dbReference type="ARBA" id="ARBA00004479"/>
    </source>
</evidence>
<keyword evidence="9" id="KW-1133">Transmembrane helix</keyword>
<organism evidence="14 15">
    <name type="scientific">Deefgea chitinilytica</name>
    <dbReference type="NCBI Taxonomy" id="570276"/>
    <lineage>
        <taxon>Bacteria</taxon>
        <taxon>Pseudomonadati</taxon>
        <taxon>Pseudomonadota</taxon>
        <taxon>Betaproteobacteria</taxon>
        <taxon>Neisseriales</taxon>
        <taxon>Chitinibacteraceae</taxon>
        <taxon>Deefgea</taxon>
    </lineage>
</organism>
<dbReference type="PANTHER" id="PTHR31120:SF6">
    <property type="entry name" value="METALLOPROTEASE TIKI HOMOLOG"/>
    <property type="match status" value="1"/>
</dbReference>
<protein>
    <recommendedName>
        <fullName evidence="16">TraB/GumN family protein</fullName>
    </recommendedName>
</protein>
<comment type="subcellular location">
    <subcellularLocation>
        <location evidence="3">Membrane</location>
        <topology evidence="3">Single-pass type I membrane protein</topology>
    </subcellularLocation>
</comment>
<dbReference type="InterPro" id="IPR002816">
    <property type="entry name" value="TraB/PrgY/GumN_fam"/>
</dbReference>
<dbReference type="EMBL" id="WOFE01000002">
    <property type="protein sequence ID" value="MBM5571429.1"/>
    <property type="molecule type" value="Genomic_DNA"/>
</dbReference>
<comment type="cofactor">
    <cofactor evidence="1">
        <name>Mn(2+)</name>
        <dbReference type="ChEBI" id="CHEBI:29035"/>
    </cofactor>
</comment>
<dbReference type="CDD" id="cd14789">
    <property type="entry name" value="Tiki"/>
    <property type="match status" value="1"/>
</dbReference>
<comment type="caution">
    <text evidence="14">The sequence shown here is derived from an EMBL/GenBank/DDBJ whole genome shotgun (WGS) entry which is preliminary data.</text>
</comment>
<name>A0ABS2CB93_9NEIS</name>
<evidence type="ECO:0000256" key="11">
    <source>
        <dbReference type="ARBA" id="ARBA00023136"/>
    </source>
</evidence>
<evidence type="ECO:0000256" key="6">
    <source>
        <dbReference type="ARBA" id="ARBA00022723"/>
    </source>
</evidence>
<dbReference type="PANTHER" id="PTHR31120">
    <property type="entry name" value="METALLOPROTEASE TIKI"/>
    <property type="match status" value="1"/>
</dbReference>
<dbReference type="RefSeq" id="WP_203570748.1">
    <property type="nucleotide sequence ID" value="NZ_WOFE01000002.1"/>
</dbReference>
<reference evidence="14 15" key="1">
    <citation type="submission" date="2019-11" db="EMBL/GenBank/DDBJ databases">
        <title>Novel Deefgea species.</title>
        <authorList>
            <person name="Han J.-H."/>
        </authorList>
    </citation>
    <scope>NUCLEOTIDE SEQUENCE [LARGE SCALE GENOMIC DNA]</scope>
    <source>
        <strain evidence="14 15">LMG 24817</strain>
    </source>
</reference>
<evidence type="ECO:0000256" key="12">
    <source>
        <dbReference type="ARBA" id="ARBA00023180"/>
    </source>
</evidence>
<accession>A0ABS2CB93</accession>
<evidence type="ECO:0000256" key="5">
    <source>
        <dbReference type="ARBA" id="ARBA00022692"/>
    </source>
</evidence>
<evidence type="ECO:0000313" key="15">
    <source>
        <dbReference type="Proteomes" id="UP001195660"/>
    </source>
</evidence>
<evidence type="ECO:0000256" key="2">
    <source>
        <dbReference type="ARBA" id="ARBA00001941"/>
    </source>
</evidence>
<proteinExistence type="predicted"/>
<evidence type="ECO:0000256" key="9">
    <source>
        <dbReference type="ARBA" id="ARBA00022989"/>
    </source>
</evidence>
<evidence type="ECO:0000256" key="7">
    <source>
        <dbReference type="ARBA" id="ARBA00022729"/>
    </source>
</evidence>
<keyword evidence="12" id="KW-0325">Glycoprotein</keyword>
<keyword evidence="11" id="KW-0472">Membrane</keyword>
<evidence type="ECO:0000256" key="13">
    <source>
        <dbReference type="SAM" id="SignalP"/>
    </source>
</evidence>
<evidence type="ECO:0000256" key="8">
    <source>
        <dbReference type="ARBA" id="ARBA00022801"/>
    </source>
</evidence>
<comment type="cofactor">
    <cofactor evidence="2">
        <name>Co(2+)</name>
        <dbReference type="ChEBI" id="CHEBI:48828"/>
    </cofactor>
</comment>
<keyword evidence="8" id="KW-0378">Hydrolase</keyword>
<feature type="chain" id="PRO_5046975500" description="TraB/GumN family protein" evidence="13">
    <location>
        <begin position="27"/>
        <end position="300"/>
    </location>
</feature>